<comment type="caution">
    <text evidence="3">The sequence shown here is derived from an EMBL/GenBank/DDBJ whole genome shotgun (WGS) entry which is preliminary data.</text>
</comment>
<evidence type="ECO:0000313" key="3">
    <source>
        <dbReference type="EMBL" id="NHN77034.1"/>
    </source>
</evidence>
<feature type="region of interest" description="Disordered" evidence="1">
    <location>
        <begin position="165"/>
        <end position="228"/>
    </location>
</feature>
<feature type="signal peptide" evidence="2">
    <location>
        <begin position="1"/>
        <end position="20"/>
    </location>
</feature>
<name>A0AA43Z671_9GAMM</name>
<evidence type="ECO:0000313" key="4">
    <source>
        <dbReference type="Proteomes" id="UP000736384"/>
    </source>
</evidence>
<dbReference type="PROSITE" id="PS51257">
    <property type="entry name" value="PROKAR_LIPOPROTEIN"/>
    <property type="match status" value="1"/>
</dbReference>
<feature type="compositionally biased region" description="Gly residues" evidence="1">
    <location>
        <begin position="219"/>
        <end position="228"/>
    </location>
</feature>
<gene>
    <name evidence="3" type="ORF">HA520_06975</name>
</gene>
<dbReference type="InterPro" id="IPR009576">
    <property type="entry name" value="Biofilm_formation_YgiB"/>
</dbReference>
<evidence type="ECO:0000256" key="2">
    <source>
        <dbReference type="SAM" id="SignalP"/>
    </source>
</evidence>
<feature type="chain" id="PRO_5041366830" evidence="2">
    <location>
        <begin position="21"/>
        <end position="228"/>
    </location>
</feature>
<dbReference type="Proteomes" id="UP000736384">
    <property type="component" value="Unassembled WGS sequence"/>
</dbReference>
<protein>
    <submittedName>
        <fullName evidence="3">DUF1190 domain-containing protein</fullName>
    </submittedName>
</protein>
<dbReference type="RefSeq" id="WP_165892112.1">
    <property type="nucleotide sequence ID" value="NZ_JAAPAP010000004.1"/>
</dbReference>
<reference evidence="3" key="1">
    <citation type="submission" date="2020-03" db="EMBL/GenBank/DDBJ databases">
        <title>Genome assembly of Azotobacter chroococcum W5.</title>
        <authorList>
            <person name="Kannepalli A."/>
        </authorList>
    </citation>
    <scope>NUCLEOTIDE SEQUENCE</scope>
    <source>
        <strain evidence="3">W5</strain>
    </source>
</reference>
<proteinExistence type="predicted"/>
<accession>A0AA43Z671</accession>
<dbReference type="AlphaFoldDB" id="A0AA43Z671"/>
<evidence type="ECO:0000256" key="1">
    <source>
        <dbReference type="SAM" id="MobiDB-lite"/>
    </source>
</evidence>
<dbReference type="Pfam" id="PF06693">
    <property type="entry name" value="DUF1190"/>
    <property type="match status" value="1"/>
</dbReference>
<organism evidence="3 4">
    <name type="scientific">Azotobacter chroococcum</name>
    <dbReference type="NCBI Taxonomy" id="353"/>
    <lineage>
        <taxon>Bacteria</taxon>
        <taxon>Pseudomonadati</taxon>
        <taxon>Pseudomonadota</taxon>
        <taxon>Gammaproteobacteria</taxon>
        <taxon>Pseudomonadales</taxon>
        <taxon>Pseudomonadaceae</taxon>
        <taxon>Azotobacter</taxon>
    </lineage>
</organism>
<feature type="compositionally biased region" description="Polar residues" evidence="1">
    <location>
        <begin position="178"/>
        <end position="205"/>
    </location>
</feature>
<dbReference type="EMBL" id="JAAPAP010000004">
    <property type="protein sequence ID" value="NHN77034.1"/>
    <property type="molecule type" value="Genomic_DNA"/>
</dbReference>
<keyword evidence="2" id="KW-0732">Signal</keyword>
<sequence length="228" mass="24100">MKRSSYVQLSLATSISLAIAGCEGPQDTYNIEQKFRFQSVQECVNQKFPVDVCSDAYMTALAEHRRVAPVYDRQADCEADFVPGYCQTDSAGRYVPQPGGFELTAGGSVSQAQMDSARAQAAASGSSLDGLLMGLLIGNLMSGSGGGRYYSEPVYRYRDGRGTFSSSTLGRRIEQGASFPNSRQSRYGQGYSRSTSKPVSTSAATSRGGFGSQSSARSGWGGSSSVGG</sequence>